<feature type="compositionally biased region" description="Basic and acidic residues" evidence="8">
    <location>
        <begin position="1"/>
        <end position="20"/>
    </location>
</feature>
<feature type="domain" description="FYVE-type" evidence="9">
    <location>
        <begin position="292"/>
        <end position="361"/>
    </location>
</feature>
<dbReference type="Gene3D" id="1.25.40.20">
    <property type="entry name" value="Ankyrin repeat-containing domain"/>
    <property type="match status" value="1"/>
</dbReference>
<dbReference type="SUPFAM" id="SSF48403">
    <property type="entry name" value="Ankyrin repeat"/>
    <property type="match status" value="1"/>
</dbReference>
<keyword evidence="2" id="KW-0677">Repeat</keyword>
<dbReference type="SUPFAM" id="SSF57903">
    <property type="entry name" value="FYVE/PHD zinc finger"/>
    <property type="match status" value="1"/>
</dbReference>
<dbReference type="AlphaFoldDB" id="A0A1W0A8A9"/>
<dbReference type="InterPro" id="IPR017455">
    <property type="entry name" value="Znf_FYVE-rel"/>
</dbReference>
<dbReference type="Pfam" id="PF00023">
    <property type="entry name" value="Ank"/>
    <property type="match status" value="1"/>
</dbReference>
<protein>
    <submittedName>
        <fullName evidence="10">Myosin</fullName>
    </submittedName>
</protein>
<feature type="region of interest" description="Disordered" evidence="8">
    <location>
        <begin position="1"/>
        <end position="79"/>
    </location>
</feature>
<dbReference type="PANTHER" id="PTHR24134">
    <property type="entry name" value="ANKYRIN REPEAT-CONTAINING PROTEIN DDB_G0279043"/>
    <property type="match status" value="1"/>
</dbReference>
<keyword evidence="11" id="KW-1185">Reference proteome</keyword>
<dbReference type="GO" id="GO:0008270">
    <property type="term" value="F:zinc ion binding"/>
    <property type="evidence" value="ECO:0007669"/>
    <property type="project" value="UniProtKB-KW"/>
</dbReference>
<dbReference type="InterPro" id="IPR013083">
    <property type="entry name" value="Znf_RING/FYVE/PHD"/>
</dbReference>
<dbReference type="OrthoDB" id="20872at2759"/>
<evidence type="ECO:0000256" key="5">
    <source>
        <dbReference type="ARBA" id="ARBA00023043"/>
    </source>
</evidence>
<dbReference type="STRING" id="74557.A0A1W0A8A9"/>
<evidence type="ECO:0000256" key="2">
    <source>
        <dbReference type="ARBA" id="ARBA00022737"/>
    </source>
</evidence>
<sequence>MDRTKHLEFTDELSPAHENDLGISDEEGSPVAATLPTHPHHYEEEEEPSPVAAAPQTNLKSAPSSTSTGSSQSAHTSSRSAAAMIAMLQKHGYDLEDPDSVDGSPTTITSSSILHLRERKNNQTAFHIAVKKGHVDVLKALMKLPRAEEFVNVPDKHGNTPLHFVASKDRADIQEKMGTLLLSMGANLHAMNVRGQTPLEVHIMTARADTTVFVHLISFRGMNLNNLVNGTTYLHMIMERGFIEMACALIKAGASINIPDHNGVIISDTLPQKTLIKMTKYMREGTQTPPPDVPRVACKICKAPKGLLDTMRDCTLCGRTVCRNCSKKLIDFKDPEEARREKLDKEALAARYCNSCVIFVQLKDKRQAEKKKFNDSLMGMNRV</sequence>
<dbReference type="SMART" id="SM00248">
    <property type="entry name" value="ANK"/>
    <property type="match status" value="4"/>
</dbReference>
<dbReference type="PANTHER" id="PTHR24134:SF9">
    <property type="entry name" value="ANKYRIN REPEAT AND SOCS BOX PROTEIN 8"/>
    <property type="match status" value="1"/>
</dbReference>
<dbReference type="Gene3D" id="3.30.40.10">
    <property type="entry name" value="Zinc/RING finger domain, C3HC4 (zinc finger)"/>
    <property type="match status" value="1"/>
</dbReference>
<feature type="repeat" description="ANK" evidence="6">
    <location>
        <begin position="157"/>
        <end position="193"/>
    </location>
</feature>
<dbReference type="InterPro" id="IPR036770">
    <property type="entry name" value="Ankyrin_rpt-contain_sf"/>
</dbReference>
<proteinExistence type="predicted"/>
<feature type="repeat" description="ANK" evidence="6">
    <location>
        <begin position="121"/>
        <end position="143"/>
    </location>
</feature>
<keyword evidence="3 7" id="KW-0863">Zinc-finger</keyword>
<dbReference type="PROSITE" id="PS50297">
    <property type="entry name" value="ANK_REP_REGION"/>
    <property type="match status" value="3"/>
</dbReference>
<feature type="repeat" description="ANK" evidence="6">
    <location>
        <begin position="229"/>
        <end position="261"/>
    </location>
</feature>
<dbReference type="EMBL" id="JNBS01000364">
    <property type="protein sequence ID" value="OQS06240.1"/>
    <property type="molecule type" value="Genomic_DNA"/>
</dbReference>
<evidence type="ECO:0000313" key="11">
    <source>
        <dbReference type="Proteomes" id="UP000243217"/>
    </source>
</evidence>
<organism evidence="10 11">
    <name type="scientific">Thraustotheca clavata</name>
    <dbReference type="NCBI Taxonomy" id="74557"/>
    <lineage>
        <taxon>Eukaryota</taxon>
        <taxon>Sar</taxon>
        <taxon>Stramenopiles</taxon>
        <taxon>Oomycota</taxon>
        <taxon>Saprolegniomycetes</taxon>
        <taxon>Saprolegniales</taxon>
        <taxon>Achlyaceae</taxon>
        <taxon>Thraustotheca</taxon>
    </lineage>
</organism>
<evidence type="ECO:0000256" key="8">
    <source>
        <dbReference type="SAM" id="MobiDB-lite"/>
    </source>
</evidence>
<dbReference type="InterPro" id="IPR002110">
    <property type="entry name" value="Ankyrin_rpt"/>
</dbReference>
<keyword evidence="5 6" id="KW-0040">ANK repeat</keyword>
<evidence type="ECO:0000259" key="9">
    <source>
        <dbReference type="PROSITE" id="PS50178"/>
    </source>
</evidence>
<dbReference type="InterPro" id="IPR000306">
    <property type="entry name" value="Znf_FYVE"/>
</dbReference>
<dbReference type="PROSITE" id="PS50178">
    <property type="entry name" value="ZF_FYVE"/>
    <property type="match status" value="1"/>
</dbReference>
<accession>A0A1W0A8A9</accession>
<evidence type="ECO:0000256" key="7">
    <source>
        <dbReference type="PROSITE-ProRule" id="PRU00091"/>
    </source>
</evidence>
<dbReference type="Pfam" id="PF01363">
    <property type="entry name" value="FYVE"/>
    <property type="match status" value="1"/>
</dbReference>
<dbReference type="Proteomes" id="UP000243217">
    <property type="component" value="Unassembled WGS sequence"/>
</dbReference>
<keyword evidence="4" id="KW-0862">Zinc</keyword>
<dbReference type="PROSITE" id="PS50088">
    <property type="entry name" value="ANK_REPEAT"/>
    <property type="match status" value="3"/>
</dbReference>
<dbReference type="InterPro" id="IPR011011">
    <property type="entry name" value="Znf_FYVE_PHD"/>
</dbReference>
<feature type="compositionally biased region" description="Low complexity" evidence="8">
    <location>
        <begin position="49"/>
        <end position="79"/>
    </location>
</feature>
<evidence type="ECO:0000313" key="10">
    <source>
        <dbReference type="EMBL" id="OQS06240.1"/>
    </source>
</evidence>
<gene>
    <name evidence="10" type="ORF">THRCLA_01718</name>
</gene>
<reference evidence="10 11" key="1">
    <citation type="journal article" date="2014" name="Genome Biol. Evol.">
        <title>The secreted proteins of Achlya hypogyna and Thraustotheca clavata identify the ancestral oomycete secretome and reveal gene acquisitions by horizontal gene transfer.</title>
        <authorList>
            <person name="Misner I."/>
            <person name="Blouin N."/>
            <person name="Leonard G."/>
            <person name="Richards T.A."/>
            <person name="Lane C.E."/>
        </authorList>
    </citation>
    <scope>NUCLEOTIDE SEQUENCE [LARGE SCALE GENOMIC DNA]</scope>
    <source>
        <strain evidence="10 11">ATCC 34112</strain>
    </source>
</reference>
<evidence type="ECO:0000256" key="1">
    <source>
        <dbReference type="ARBA" id="ARBA00022723"/>
    </source>
</evidence>
<dbReference type="Pfam" id="PF12796">
    <property type="entry name" value="Ank_2"/>
    <property type="match status" value="1"/>
</dbReference>
<name>A0A1W0A8A9_9STRA</name>
<evidence type="ECO:0000256" key="4">
    <source>
        <dbReference type="ARBA" id="ARBA00022833"/>
    </source>
</evidence>
<comment type="caution">
    <text evidence="10">The sequence shown here is derived from an EMBL/GenBank/DDBJ whole genome shotgun (WGS) entry which is preliminary data.</text>
</comment>
<evidence type="ECO:0000256" key="3">
    <source>
        <dbReference type="ARBA" id="ARBA00022771"/>
    </source>
</evidence>
<evidence type="ECO:0000256" key="6">
    <source>
        <dbReference type="PROSITE-ProRule" id="PRU00023"/>
    </source>
</evidence>
<keyword evidence="1" id="KW-0479">Metal-binding</keyword>